<feature type="active site" evidence="9">
    <location>
        <position position="183"/>
    </location>
</feature>
<keyword evidence="5 9" id="KW-0064">Aspartyl protease</keyword>
<feature type="transmembrane region" description="Helical" evidence="9">
    <location>
        <begin position="46"/>
        <end position="64"/>
    </location>
</feature>
<comment type="catalytic activity">
    <reaction evidence="9 10">
        <text>Release of signal peptides from bacterial membrane prolipoproteins. Hydrolyzes -Xaa-Yaa-Zaa-|-(S,diacylglyceryl)Cys-, in which Xaa is hydrophobic (preferably Leu), and Yaa (Ala or Ser) and Zaa (Gly or Ala) have small, neutral side chains.</text>
        <dbReference type="EC" id="3.4.23.36"/>
    </reaction>
</comment>
<dbReference type="PRINTS" id="PR00781">
    <property type="entry name" value="LIPOSIGPTASE"/>
</dbReference>
<comment type="subcellular location">
    <subcellularLocation>
        <location evidence="9">Cell membrane</location>
        <topology evidence="9">Multi-pass membrane protein</topology>
    </subcellularLocation>
</comment>
<keyword evidence="8 9" id="KW-0472">Membrane</keyword>
<dbReference type="EC" id="3.4.23.36" evidence="9"/>
<comment type="function">
    <text evidence="9 10">This protein specifically catalyzes the removal of signal peptides from prolipoproteins.</text>
</comment>
<evidence type="ECO:0000256" key="3">
    <source>
        <dbReference type="ARBA" id="ARBA00022670"/>
    </source>
</evidence>
<dbReference type="GO" id="GO:0004190">
    <property type="term" value="F:aspartic-type endopeptidase activity"/>
    <property type="evidence" value="ECO:0007669"/>
    <property type="project" value="UniProtKB-EC"/>
</dbReference>
<comment type="similarity">
    <text evidence="1 9 11">Belongs to the peptidase A8 family.</text>
</comment>
<evidence type="ECO:0000256" key="1">
    <source>
        <dbReference type="ARBA" id="ARBA00006139"/>
    </source>
</evidence>
<evidence type="ECO:0000256" key="5">
    <source>
        <dbReference type="ARBA" id="ARBA00022750"/>
    </source>
</evidence>
<keyword evidence="2 9" id="KW-1003">Cell membrane</keyword>
<comment type="caution">
    <text evidence="13">The sequence shown here is derived from an EMBL/GenBank/DDBJ whole genome shotgun (WGS) entry which is preliminary data.</text>
</comment>
<name>A0ABS0XXF5_9HYPH</name>
<evidence type="ECO:0000256" key="6">
    <source>
        <dbReference type="ARBA" id="ARBA00022801"/>
    </source>
</evidence>
<sequence length="207" mass="22336">MSKANETGAPLPEAGTTSQAGPQRPGAATRPRSPRNSGRGRSASKGLSTAAILGFSFALITLVFDQATKLYTFYIYNLPVKEPVELTSFINLIVVWNRGISYGLFQQSSDLGRWVLIVVSILAAIGLSVWIRRTPAKLLAASLGLIVGGAVGNVIDRLWFGAVFDFIQFHIGSWSWYVFNVADAAIVAGVVGLLYDSFVLEGRRAKK</sequence>
<keyword evidence="4 9" id="KW-0812">Transmembrane</keyword>
<dbReference type="PANTHER" id="PTHR33695:SF1">
    <property type="entry name" value="LIPOPROTEIN SIGNAL PEPTIDASE"/>
    <property type="match status" value="1"/>
</dbReference>
<feature type="transmembrane region" description="Helical" evidence="9">
    <location>
        <begin position="111"/>
        <end position="131"/>
    </location>
</feature>
<proteinExistence type="inferred from homology"/>
<keyword evidence="7 9" id="KW-1133">Transmembrane helix</keyword>
<dbReference type="InterPro" id="IPR001872">
    <property type="entry name" value="Peptidase_A8"/>
</dbReference>
<evidence type="ECO:0000256" key="9">
    <source>
        <dbReference type="HAMAP-Rule" id="MF_00161"/>
    </source>
</evidence>
<keyword evidence="3 9" id="KW-0645">Protease</keyword>
<dbReference type="HAMAP" id="MF_00161">
    <property type="entry name" value="LspA"/>
    <property type="match status" value="1"/>
</dbReference>
<evidence type="ECO:0000256" key="2">
    <source>
        <dbReference type="ARBA" id="ARBA00022475"/>
    </source>
</evidence>
<evidence type="ECO:0000256" key="10">
    <source>
        <dbReference type="RuleBase" id="RU000594"/>
    </source>
</evidence>
<feature type="active site" evidence="9">
    <location>
        <position position="165"/>
    </location>
</feature>
<dbReference type="PROSITE" id="PS00855">
    <property type="entry name" value="SPASE_II"/>
    <property type="match status" value="1"/>
</dbReference>
<accession>A0ABS0XXF5</accession>
<dbReference type="NCBIfam" id="TIGR00077">
    <property type="entry name" value="lspA"/>
    <property type="match status" value="1"/>
</dbReference>
<feature type="transmembrane region" description="Helical" evidence="9">
    <location>
        <begin position="175"/>
        <end position="198"/>
    </location>
</feature>
<dbReference type="EMBL" id="JAELXT010000002">
    <property type="protein sequence ID" value="MBJ6124425.1"/>
    <property type="molecule type" value="Genomic_DNA"/>
</dbReference>
<organism evidence="13 14">
    <name type="scientific">Microvirga splendida</name>
    <dbReference type="NCBI Taxonomy" id="2795727"/>
    <lineage>
        <taxon>Bacteria</taxon>
        <taxon>Pseudomonadati</taxon>
        <taxon>Pseudomonadota</taxon>
        <taxon>Alphaproteobacteria</taxon>
        <taxon>Hyphomicrobiales</taxon>
        <taxon>Methylobacteriaceae</taxon>
        <taxon>Microvirga</taxon>
    </lineage>
</organism>
<dbReference type="Pfam" id="PF01252">
    <property type="entry name" value="Peptidase_A8"/>
    <property type="match status" value="1"/>
</dbReference>
<gene>
    <name evidence="9" type="primary">lspA</name>
    <name evidence="13" type="ORF">JAO75_03275</name>
</gene>
<reference evidence="14" key="1">
    <citation type="submission" date="2020-12" db="EMBL/GenBank/DDBJ databases">
        <title>Hymenobacter sp.</title>
        <authorList>
            <person name="Kim M.K."/>
        </authorList>
    </citation>
    <scope>NUCLEOTIDE SEQUENCE [LARGE SCALE GENOMIC DNA]</scope>
    <source>
        <strain evidence="14">BT325</strain>
    </source>
</reference>
<evidence type="ECO:0000256" key="7">
    <source>
        <dbReference type="ARBA" id="ARBA00022989"/>
    </source>
</evidence>
<dbReference type="Proteomes" id="UP000620670">
    <property type="component" value="Unassembled WGS sequence"/>
</dbReference>
<keyword evidence="14" id="KW-1185">Reference proteome</keyword>
<evidence type="ECO:0000256" key="11">
    <source>
        <dbReference type="RuleBase" id="RU004181"/>
    </source>
</evidence>
<evidence type="ECO:0000256" key="12">
    <source>
        <dbReference type="SAM" id="MobiDB-lite"/>
    </source>
</evidence>
<feature type="region of interest" description="Disordered" evidence="12">
    <location>
        <begin position="1"/>
        <end position="44"/>
    </location>
</feature>
<comment type="pathway">
    <text evidence="9">Protein modification; lipoprotein biosynthesis (signal peptide cleavage).</text>
</comment>
<evidence type="ECO:0000313" key="13">
    <source>
        <dbReference type="EMBL" id="MBJ6124425.1"/>
    </source>
</evidence>
<keyword evidence="6 9" id="KW-0378">Hydrolase</keyword>
<evidence type="ECO:0000256" key="4">
    <source>
        <dbReference type="ARBA" id="ARBA00022692"/>
    </source>
</evidence>
<protein>
    <recommendedName>
        <fullName evidence="9">Lipoprotein signal peptidase</fullName>
        <ecNumber evidence="9">3.4.23.36</ecNumber>
    </recommendedName>
    <alternativeName>
        <fullName evidence="9">Prolipoprotein signal peptidase</fullName>
    </alternativeName>
    <alternativeName>
        <fullName evidence="9">Signal peptidase II</fullName>
        <shortName evidence="9">SPase II</shortName>
    </alternativeName>
</protein>
<dbReference type="PANTHER" id="PTHR33695">
    <property type="entry name" value="LIPOPROTEIN SIGNAL PEPTIDASE"/>
    <property type="match status" value="1"/>
</dbReference>
<evidence type="ECO:0000256" key="8">
    <source>
        <dbReference type="ARBA" id="ARBA00023136"/>
    </source>
</evidence>
<feature type="compositionally biased region" description="Low complexity" evidence="12">
    <location>
        <begin position="30"/>
        <end position="44"/>
    </location>
</feature>
<feature type="transmembrane region" description="Helical" evidence="9">
    <location>
        <begin position="138"/>
        <end position="155"/>
    </location>
</feature>
<evidence type="ECO:0000313" key="14">
    <source>
        <dbReference type="Proteomes" id="UP000620670"/>
    </source>
</evidence>